<name>A0ABV9HQQ3_9MICO</name>
<accession>A0ABV9HQQ3</accession>
<feature type="region of interest" description="Disordered" evidence="1">
    <location>
        <begin position="83"/>
        <end position="125"/>
    </location>
</feature>
<gene>
    <name evidence="3" type="ORF">ACFO6V_26075</name>
</gene>
<feature type="transmembrane region" description="Helical" evidence="2">
    <location>
        <begin position="49"/>
        <end position="75"/>
    </location>
</feature>
<dbReference type="EMBL" id="JBHSFI010000009">
    <property type="protein sequence ID" value="MFC4631735.1"/>
    <property type="molecule type" value="Genomic_DNA"/>
</dbReference>
<evidence type="ECO:0000313" key="3">
    <source>
        <dbReference type="EMBL" id="MFC4631735.1"/>
    </source>
</evidence>
<sequence length="470" mass="50417">MNVHDIHSKQDAAMMAGLRAAGSAIEPPTSLDPTTMAVRAVRNVRRRRVVVAATASVAALALTGAGIGAVGAIYADQQPLPGTVKTTSESTRASEPPASASPSPSPSGESDAAPTEYLETGGGTLPVLPVERGVVDGDGHHPYILGGLWYEVPPGGWYAVGDVNAGGVAGFLEPEHPMAMSFDPDPLDMSIDDLDATLELRNVTDVADWTAPEKDSGATTLDIEGADLVVIEQHRKEGKVRPATIRIRSGAEGWIIETRFSADAAGDTMLRNFVGNLWLKDAGEPDWYKPQFEHPTLAKIERGIPAGWQKTEHNDLTFGVPEGWTSAPTEGQFSPGVEWTGTTVTHVEPGIDAATLELWTDASEEEKKRAAEEMTSFERVYVQGGKPGGNWWSQTMSAPESQLIDVPGADYAEVQLTLNNVDGEPDYYSASIYLHQEGQGENLFLVVDFDGGKQGWQDLHAFLGSLDFRR</sequence>
<keyword evidence="4" id="KW-1185">Reference proteome</keyword>
<feature type="compositionally biased region" description="Low complexity" evidence="1">
    <location>
        <begin position="88"/>
        <end position="114"/>
    </location>
</feature>
<keyword evidence="2" id="KW-0812">Transmembrane</keyword>
<evidence type="ECO:0000313" key="4">
    <source>
        <dbReference type="Proteomes" id="UP001596011"/>
    </source>
</evidence>
<keyword evidence="2" id="KW-0472">Membrane</keyword>
<organism evidence="3 4">
    <name type="scientific">Promicromonospora alba</name>
    <dbReference type="NCBI Taxonomy" id="1616110"/>
    <lineage>
        <taxon>Bacteria</taxon>
        <taxon>Bacillati</taxon>
        <taxon>Actinomycetota</taxon>
        <taxon>Actinomycetes</taxon>
        <taxon>Micrococcales</taxon>
        <taxon>Promicromonosporaceae</taxon>
        <taxon>Promicromonospora</taxon>
    </lineage>
</organism>
<evidence type="ECO:0000256" key="1">
    <source>
        <dbReference type="SAM" id="MobiDB-lite"/>
    </source>
</evidence>
<reference evidence="4" key="1">
    <citation type="journal article" date="2019" name="Int. J. Syst. Evol. Microbiol.">
        <title>The Global Catalogue of Microorganisms (GCM) 10K type strain sequencing project: providing services to taxonomists for standard genome sequencing and annotation.</title>
        <authorList>
            <consortium name="The Broad Institute Genomics Platform"/>
            <consortium name="The Broad Institute Genome Sequencing Center for Infectious Disease"/>
            <person name="Wu L."/>
            <person name="Ma J."/>
        </authorList>
    </citation>
    <scope>NUCLEOTIDE SEQUENCE [LARGE SCALE GENOMIC DNA]</scope>
    <source>
        <strain evidence="4">CCUG 42722</strain>
    </source>
</reference>
<keyword evidence="2" id="KW-1133">Transmembrane helix</keyword>
<dbReference type="Proteomes" id="UP001596011">
    <property type="component" value="Unassembled WGS sequence"/>
</dbReference>
<dbReference type="RefSeq" id="WP_377141517.1">
    <property type="nucleotide sequence ID" value="NZ_JBHSFI010000009.1"/>
</dbReference>
<comment type="caution">
    <text evidence="3">The sequence shown here is derived from an EMBL/GenBank/DDBJ whole genome shotgun (WGS) entry which is preliminary data.</text>
</comment>
<proteinExistence type="predicted"/>
<evidence type="ECO:0000256" key="2">
    <source>
        <dbReference type="SAM" id="Phobius"/>
    </source>
</evidence>
<protein>
    <submittedName>
        <fullName evidence="3">Uncharacterized protein</fullName>
    </submittedName>
</protein>